<accession>G4TBN6</accession>
<dbReference type="AlphaFoldDB" id="G4TBN6"/>
<feature type="compositionally biased region" description="Low complexity" evidence="1">
    <location>
        <begin position="334"/>
        <end position="351"/>
    </location>
</feature>
<dbReference type="eggNOG" id="ENOG502S7D8">
    <property type="taxonomic scope" value="Eukaryota"/>
</dbReference>
<sequence>MSLDQNLFTLAITASTEENGAVDLTDPSSNTIYYRKRFNAGDAENAYSWNFYEPLSGGLLCTVTASNASSKQKWIELHNPEAKVELGYTGTFTFKWCFDWEGHTFEWRRESCYLLRKPDPPVQVAVTREPAGKIRTSQVQLLDFNLNRFDIEDRKGLEIIMLASLMTFQDYSEALKGDKNGGSPSAPPSRHNSDGPATPTTVAEVISNSQAVNRVQKNNVIIGDDASVEDYANHCVHMLKDPSLLYLVLRSQSPDHVPKVIQVAEATKRTHYKTGGYNEELNQYVTMEDEKPQANGPKIIKLDDDKHKKKKEKDYKPPQMVVVHLSKIPMPELAPKARPSTKPSPPSTESSLRPPTKPGRTPSPSRPASSSPGPSHPNKITKPSSSQHPTPQHTPQSSDPYRYPMVLYPPTGPPPSFPNPKPHKGKDKKNNQPNNQPPPQHQMNGPYPVPGAWPSTPNQTPGAMNSNRPPTQPQQPSRPASQGYYPSFPNPSSPAPMPGQYNGPPPPGPPPSHNSQPQQPHTLTSQLTTGIAHVGYNLLSKLAPPPPPPQK</sequence>
<feature type="compositionally biased region" description="Low complexity" evidence="1">
    <location>
        <begin position="362"/>
        <end position="377"/>
    </location>
</feature>
<dbReference type="OMA" id="KWGFKWE"/>
<dbReference type="EMBL" id="CAFZ01000039">
    <property type="protein sequence ID" value="CCA68744.1"/>
    <property type="molecule type" value="Genomic_DNA"/>
</dbReference>
<dbReference type="Proteomes" id="UP000007148">
    <property type="component" value="Unassembled WGS sequence"/>
</dbReference>
<evidence type="ECO:0000313" key="3">
    <source>
        <dbReference type="Proteomes" id="UP000007148"/>
    </source>
</evidence>
<dbReference type="InParanoid" id="G4TBN6"/>
<feature type="compositionally biased region" description="Pro residues" evidence="1">
    <location>
        <begin position="410"/>
        <end position="420"/>
    </location>
</feature>
<evidence type="ECO:0000313" key="2">
    <source>
        <dbReference type="EMBL" id="CCA68744.1"/>
    </source>
</evidence>
<protein>
    <submittedName>
        <fullName evidence="2">Uncharacterized protein</fullName>
    </submittedName>
</protein>
<proteinExistence type="predicted"/>
<evidence type="ECO:0000256" key="1">
    <source>
        <dbReference type="SAM" id="MobiDB-lite"/>
    </source>
</evidence>
<dbReference type="PRINTS" id="PR01217">
    <property type="entry name" value="PRICHEXTENSN"/>
</dbReference>
<name>G4TBN6_SERID</name>
<comment type="caution">
    <text evidence="2">The sequence shown here is derived from an EMBL/GenBank/DDBJ whole genome shotgun (WGS) entry which is preliminary data.</text>
</comment>
<feature type="compositionally biased region" description="Polar residues" evidence="1">
    <location>
        <begin position="455"/>
        <end position="467"/>
    </location>
</feature>
<feature type="compositionally biased region" description="Pro residues" evidence="1">
    <location>
        <begin position="488"/>
        <end position="512"/>
    </location>
</feature>
<feature type="region of interest" description="Disordered" evidence="1">
    <location>
        <begin position="176"/>
        <end position="199"/>
    </location>
</feature>
<reference evidence="2 3" key="1">
    <citation type="journal article" date="2011" name="PLoS Pathog.">
        <title>Endophytic Life Strategies Decoded by Genome and Transcriptome Analyses of the Mutualistic Root Symbiont Piriformospora indica.</title>
        <authorList>
            <person name="Zuccaro A."/>
            <person name="Lahrmann U."/>
            <person name="Guldener U."/>
            <person name="Langen G."/>
            <person name="Pfiffi S."/>
            <person name="Biedenkopf D."/>
            <person name="Wong P."/>
            <person name="Samans B."/>
            <person name="Grimm C."/>
            <person name="Basiewicz M."/>
            <person name="Murat C."/>
            <person name="Martin F."/>
            <person name="Kogel K.H."/>
        </authorList>
    </citation>
    <scope>NUCLEOTIDE SEQUENCE [LARGE SCALE GENOMIC DNA]</scope>
    <source>
        <strain evidence="2 3">DSM 11827</strain>
    </source>
</reference>
<gene>
    <name evidence="2" type="ORF">PIIN_02607</name>
</gene>
<feature type="compositionally biased region" description="Polar residues" evidence="1">
    <location>
        <begin position="381"/>
        <end position="399"/>
    </location>
</feature>
<keyword evidence="3" id="KW-1185">Reference proteome</keyword>
<feature type="region of interest" description="Disordered" evidence="1">
    <location>
        <begin position="288"/>
        <end position="551"/>
    </location>
</feature>
<dbReference type="HOGENOM" id="CLU_024142_0_0_1"/>
<dbReference type="STRING" id="1109443.G4TBN6"/>
<feature type="compositionally biased region" description="Basic and acidic residues" evidence="1">
    <location>
        <begin position="300"/>
        <end position="316"/>
    </location>
</feature>
<dbReference type="OrthoDB" id="3357341at2759"/>
<organism evidence="2 3">
    <name type="scientific">Serendipita indica (strain DSM 11827)</name>
    <name type="common">Root endophyte fungus</name>
    <name type="synonym">Piriformospora indica</name>
    <dbReference type="NCBI Taxonomy" id="1109443"/>
    <lineage>
        <taxon>Eukaryota</taxon>
        <taxon>Fungi</taxon>
        <taxon>Dikarya</taxon>
        <taxon>Basidiomycota</taxon>
        <taxon>Agaricomycotina</taxon>
        <taxon>Agaricomycetes</taxon>
        <taxon>Sebacinales</taxon>
        <taxon>Serendipitaceae</taxon>
        <taxon>Serendipita</taxon>
    </lineage>
</organism>